<protein>
    <submittedName>
        <fullName evidence="1">Glycosyl transferase (Group I)</fullName>
    </submittedName>
</protein>
<comment type="caution">
    <text evidence="1">The sequence shown here is derived from an EMBL/GenBank/DDBJ whole genome shotgun (WGS) entry which is preliminary data.</text>
</comment>
<gene>
    <name evidence="1" type="ORF">GF339_00125</name>
</gene>
<evidence type="ECO:0000313" key="1">
    <source>
        <dbReference type="EMBL" id="MBD3322954.1"/>
    </source>
</evidence>
<evidence type="ECO:0000313" key="2">
    <source>
        <dbReference type="Proteomes" id="UP000649604"/>
    </source>
</evidence>
<name>A0A9D5JS28_9BACT</name>
<dbReference type="GO" id="GO:0016740">
    <property type="term" value="F:transferase activity"/>
    <property type="evidence" value="ECO:0007669"/>
    <property type="project" value="UniProtKB-KW"/>
</dbReference>
<sequence>MNILFLTQRVPYPPIKGDKLRAFHEIKFLSQRHEISLACLSADKKELDYERALREYCQSVDIAVLPPARSKLQSLLSLFAKRPLTLSYFYSRKLQAIVQRCIREKPYDLIVVYCSSMAQYVEHVQEIPKVIDFV</sequence>
<keyword evidence="1" id="KW-0808">Transferase</keyword>
<dbReference type="EMBL" id="WJJP01000003">
    <property type="protein sequence ID" value="MBD3322954.1"/>
    <property type="molecule type" value="Genomic_DNA"/>
</dbReference>
<accession>A0A9D5JS28</accession>
<dbReference type="Proteomes" id="UP000649604">
    <property type="component" value="Unassembled WGS sequence"/>
</dbReference>
<reference evidence="1" key="1">
    <citation type="submission" date="2019-11" db="EMBL/GenBank/DDBJ databases">
        <title>Microbial mats filling the niche in hypersaline microbial mats.</title>
        <authorList>
            <person name="Wong H.L."/>
            <person name="Macleod F.I."/>
            <person name="White R.A. III"/>
            <person name="Burns B.P."/>
        </authorList>
    </citation>
    <scope>NUCLEOTIDE SEQUENCE</scope>
    <source>
        <strain evidence="1">Rbin_158</strain>
    </source>
</reference>
<organism evidence="1 2">
    <name type="scientific">candidate division KSB3 bacterium</name>
    <dbReference type="NCBI Taxonomy" id="2044937"/>
    <lineage>
        <taxon>Bacteria</taxon>
        <taxon>candidate division KSB3</taxon>
    </lineage>
</organism>
<feature type="non-terminal residue" evidence="1">
    <location>
        <position position="134"/>
    </location>
</feature>
<dbReference type="AlphaFoldDB" id="A0A9D5JS28"/>
<proteinExistence type="predicted"/>